<reference evidence="1 2" key="1">
    <citation type="submission" date="2024-10" db="EMBL/GenBank/DDBJ databases">
        <title>Updated reference genomes for cyclostephanoid diatoms.</title>
        <authorList>
            <person name="Roberts W.R."/>
            <person name="Alverson A.J."/>
        </authorList>
    </citation>
    <scope>NUCLEOTIDE SEQUENCE [LARGE SCALE GENOMIC DNA]</scope>
    <source>
        <strain evidence="1 2">AJA228-03</strain>
    </source>
</reference>
<dbReference type="AlphaFoldDB" id="A0ABD3R1G2"/>
<evidence type="ECO:0000313" key="2">
    <source>
        <dbReference type="Proteomes" id="UP001530377"/>
    </source>
</evidence>
<name>A0ABD3R1G2_9STRA</name>
<gene>
    <name evidence="1" type="ORF">ACHAXA_008488</name>
</gene>
<proteinExistence type="predicted"/>
<dbReference type="Proteomes" id="UP001530377">
    <property type="component" value="Unassembled WGS sequence"/>
</dbReference>
<keyword evidence="2" id="KW-1185">Reference proteome</keyword>
<protein>
    <submittedName>
        <fullName evidence="1">Uncharacterized protein</fullName>
    </submittedName>
</protein>
<comment type="caution">
    <text evidence="1">The sequence shown here is derived from an EMBL/GenBank/DDBJ whole genome shotgun (WGS) entry which is preliminary data.</text>
</comment>
<dbReference type="EMBL" id="JALLPB020000897">
    <property type="protein sequence ID" value="KAL3806072.1"/>
    <property type="molecule type" value="Genomic_DNA"/>
</dbReference>
<evidence type="ECO:0000313" key="1">
    <source>
        <dbReference type="EMBL" id="KAL3806072.1"/>
    </source>
</evidence>
<sequence length="92" mass="10046">MFFIFQLQLLKKCNNRNEQEILESTMTYKMGSIFGLLAVLSALLITVEAAVADSGSGEQDKKLFAVPLLNADDEAAATATDASWSSGFRRPK</sequence>
<organism evidence="1 2">
    <name type="scientific">Cyclostephanos tholiformis</name>
    <dbReference type="NCBI Taxonomy" id="382380"/>
    <lineage>
        <taxon>Eukaryota</taxon>
        <taxon>Sar</taxon>
        <taxon>Stramenopiles</taxon>
        <taxon>Ochrophyta</taxon>
        <taxon>Bacillariophyta</taxon>
        <taxon>Coscinodiscophyceae</taxon>
        <taxon>Thalassiosirophycidae</taxon>
        <taxon>Stephanodiscales</taxon>
        <taxon>Stephanodiscaceae</taxon>
        <taxon>Cyclostephanos</taxon>
    </lineage>
</organism>
<accession>A0ABD3R1G2</accession>